<feature type="signal peptide" evidence="1">
    <location>
        <begin position="1"/>
        <end position="25"/>
    </location>
</feature>
<dbReference type="Proteomes" id="UP001156669">
    <property type="component" value="Unassembled WGS sequence"/>
</dbReference>
<dbReference type="EMBL" id="BSOE01000054">
    <property type="protein sequence ID" value="GLR05401.1"/>
    <property type="molecule type" value="Genomic_DNA"/>
</dbReference>
<feature type="chain" id="PRO_5046770369" description="DUF3012 domain-containing protein" evidence="1">
    <location>
        <begin position="26"/>
        <end position="94"/>
    </location>
</feature>
<dbReference type="InterPro" id="IPR021379">
    <property type="entry name" value="DUF3012"/>
</dbReference>
<evidence type="ECO:0000313" key="2">
    <source>
        <dbReference type="EMBL" id="GLR05401.1"/>
    </source>
</evidence>
<keyword evidence="3" id="KW-1185">Reference proteome</keyword>
<gene>
    <name evidence="2" type="ORF">GCM10007906_29890</name>
</gene>
<accession>A0ABQ5Y3C0</accession>
<name>A0ABQ5Y3C0_9VIBR</name>
<proteinExistence type="predicted"/>
<sequence length="94" mass="10583">MKVEPEFMKKLVMLLLAATALTACSDEVGTEAWCKDMRDKPKTEWTTDNAVDFAKHCVLQDGIGSEQWCKDLKEKPKGEWTANEATGFAKHCVF</sequence>
<organism evidence="2 3">
    <name type="scientific">Vibrio hyugaensis</name>
    <dbReference type="NCBI Taxonomy" id="1534743"/>
    <lineage>
        <taxon>Bacteria</taxon>
        <taxon>Pseudomonadati</taxon>
        <taxon>Pseudomonadota</taxon>
        <taxon>Gammaproteobacteria</taxon>
        <taxon>Vibrionales</taxon>
        <taxon>Vibrionaceae</taxon>
        <taxon>Vibrio</taxon>
    </lineage>
</organism>
<evidence type="ECO:0000256" key="1">
    <source>
        <dbReference type="SAM" id="SignalP"/>
    </source>
</evidence>
<dbReference type="PROSITE" id="PS51257">
    <property type="entry name" value="PROKAR_LIPOPROTEIN"/>
    <property type="match status" value="1"/>
</dbReference>
<evidence type="ECO:0008006" key="4">
    <source>
        <dbReference type="Google" id="ProtNLM"/>
    </source>
</evidence>
<protein>
    <recommendedName>
        <fullName evidence="4">DUF3012 domain-containing protein</fullName>
    </recommendedName>
</protein>
<comment type="caution">
    <text evidence="2">The sequence shown here is derived from an EMBL/GenBank/DDBJ whole genome shotgun (WGS) entry which is preliminary data.</text>
</comment>
<reference evidence="3" key="1">
    <citation type="journal article" date="2019" name="Int. J. Syst. Evol. Microbiol.">
        <title>The Global Catalogue of Microorganisms (GCM) 10K type strain sequencing project: providing services to taxonomists for standard genome sequencing and annotation.</title>
        <authorList>
            <consortium name="The Broad Institute Genomics Platform"/>
            <consortium name="The Broad Institute Genome Sequencing Center for Infectious Disease"/>
            <person name="Wu L."/>
            <person name="Ma J."/>
        </authorList>
    </citation>
    <scope>NUCLEOTIDE SEQUENCE [LARGE SCALE GENOMIC DNA]</scope>
    <source>
        <strain evidence="3">NBRC 110633</strain>
    </source>
</reference>
<keyword evidence="1" id="KW-0732">Signal</keyword>
<evidence type="ECO:0000313" key="3">
    <source>
        <dbReference type="Proteomes" id="UP001156669"/>
    </source>
</evidence>
<dbReference type="Pfam" id="PF11216">
    <property type="entry name" value="DUF3012"/>
    <property type="match status" value="2"/>
</dbReference>